<dbReference type="EMBL" id="MT631358">
    <property type="protein sequence ID" value="QNO48668.1"/>
    <property type="molecule type" value="Genomic_DNA"/>
</dbReference>
<organism evidence="1">
    <name type="scientific">Candidatus Methanogaster sp. ANME-2c ERB4</name>
    <dbReference type="NCBI Taxonomy" id="2759911"/>
    <lineage>
        <taxon>Archaea</taxon>
        <taxon>Methanobacteriati</taxon>
        <taxon>Methanobacteriota</taxon>
        <taxon>Stenosarchaea group</taxon>
        <taxon>Methanomicrobia</taxon>
        <taxon>Methanosarcinales</taxon>
        <taxon>ANME-2 cluster</taxon>
        <taxon>Candidatus Methanogasteraceae</taxon>
        <taxon>Candidatus Methanogaster</taxon>
    </lineage>
</organism>
<proteinExistence type="predicted"/>
<dbReference type="AlphaFoldDB" id="A0A7G9YKY4"/>
<gene>
    <name evidence="1" type="ORF">AMAKCJMG_00002</name>
</gene>
<reference evidence="1" key="1">
    <citation type="submission" date="2020-06" db="EMBL/GenBank/DDBJ databases">
        <title>Unique genomic features of the anaerobic methanotrophic archaea.</title>
        <authorList>
            <person name="Chadwick G.L."/>
            <person name="Skennerton C.T."/>
            <person name="Laso-Perez R."/>
            <person name="Leu A.O."/>
            <person name="Speth D.R."/>
            <person name="Yu H."/>
            <person name="Morgan-Lang C."/>
            <person name="Hatzenpichler R."/>
            <person name="Goudeau D."/>
            <person name="Malmstrom R."/>
            <person name="Brazelton W.J."/>
            <person name="Woyke T."/>
            <person name="Hallam S.J."/>
            <person name="Tyson G.W."/>
            <person name="Wegener G."/>
            <person name="Boetius A."/>
            <person name="Orphan V."/>
        </authorList>
    </citation>
    <scope>NUCLEOTIDE SEQUENCE</scope>
</reference>
<accession>A0A7G9YKY4</accession>
<protein>
    <submittedName>
        <fullName evidence="1">Uncharacterized protein</fullName>
    </submittedName>
</protein>
<name>A0A7G9YKY4_9EURY</name>
<evidence type="ECO:0000313" key="1">
    <source>
        <dbReference type="EMBL" id="QNO48668.1"/>
    </source>
</evidence>
<sequence length="65" mass="7447">MLYYTKGFDRNVMRMLSFLVGGSTHGYMKPAAYGTIKVHKMENGEVRKIARDVQTILSAFLDRMT</sequence>